<comment type="caution">
    <text evidence="2">The sequence shown here is derived from an EMBL/GenBank/DDBJ whole genome shotgun (WGS) entry which is preliminary data.</text>
</comment>
<reference evidence="2" key="1">
    <citation type="submission" date="2019-08" db="EMBL/GenBank/DDBJ databases">
        <authorList>
            <person name="Kucharzyk K."/>
            <person name="Murdoch R.W."/>
            <person name="Higgins S."/>
            <person name="Loffler F."/>
        </authorList>
    </citation>
    <scope>NUCLEOTIDE SEQUENCE</scope>
</reference>
<organism evidence="2">
    <name type="scientific">bioreactor metagenome</name>
    <dbReference type="NCBI Taxonomy" id="1076179"/>
    <lineage>
        <taxon>unclassified sequences</taxon>
        <taxon>metagenomes</taxon>
        <taxon>ecological metagenomes</taxon>
    </lineage>
</organism>
<name>A0A645JTF2_9ZZZZ</name>
<protein>
    <submittedName>
        <fullName evidence="2">Uncharacterized protein</fullName>
    </submittedName>
</protein>
<evidence type="ECO:0000313" key="2">
    <source>
        <dbReference type="EMBL" id="MPN63264.1"/>
    </source>
</evidence>
<dbReference type="AlphaFoldDB" id="A0A645JTF2"/>
<feature type="region of interest" description="Disordered" evidence="1">
    <location>
        <begin position="44"/>
        <end position="74"/>
    </location>
</feature>
<accession>A0A645JTF2</accession>
<dbReference type="EMBL" id="VSSQ01142409">
    <property type="protein sequence ID" value="MPN63264.1"/>
    <property type="molecule type" value="Genomic_DNA"/>
</dbReference>
<gene>
    <name evidence="2" type="ORF">SDC9_211021</name>
</gene>
<proteinExistence type="predicted"/>
<sequence length="74" mass="8504">MPKLMKIVGYTLAIIGSAYVVKQIMNCEQCRSWCGWHKIKVEDEKPAGSTESHKIKVEEEERKGSRYGSDPVRY</sequence>
<feature type="compositionally biased region" description="Basic and acidic residues" evidence="1">
    <location>
        <begin position="44"/>
        <end position="64"/>
    </location>
</feature>
<evidence type="ECO:0000256" key="1">
    <source>
        <dbReference type="SAM" id="MobiDB-lite"/>
    </source>
</evidence>